<organism evidence="10 11">
    <name type="scientific">Almyronema epifaneia S1</name>
    <dbReference type="NCBI Taxonomy" id="2991925"/>
    <lineage>
        <taxon>Bacteria</taxon>
        <taxon>Bacillati</taxon>
        <taxon>Cyanobacteriota</taxon>
        <taxon>Cyanophyceae</taxon>
        <taxon>Nodosilineales</taxon>
        <taxon>Nodosilineaceae</taxon>
        <taxon>Almyronema</taxon>
        <taxon>Almyronema epifaneia</taxon>
    </lineage>
</organism>
<evidence type="ECO:0000256" key="1">
    <source>
        <dbReference type="ARBA" id="ARBA00004202"/>
    </source>
</evidence>
<keyword evidence="7" id="KW-1278">Translocase</keyword>
<dbReference type="InterPro" id="IPR017871">
    <property type="entry name" value="ABC_transporter-like_CS"/>
</dbReference>
<keyword evidence="3" id="KW-0813">Transport</keyword>
<accession>A0ABW6IFK4</accession>
<dbReference type="PANTHER" id="PTHR43553">
    <property type="entry name" value="HEAVY METAL TRANSPORTER"/>
    <property type="match status" value="1"/>
</dbReference>
<dbReference type="PROSITE" id="PS00211">
    <property type="entry name" value="ABC_TRANSPORTER_1"/>
    <property type="match status" value="2"/>
</dbReference>
<dbReference type="Gene3D" id="3.40.50.300">
    <property type="entry name" value="P-loop containing nucleotide triphosphate hydrolases"/>
    <property type="match status" value="2"/>
</dbReference>
<comment type="caution">
    <text evidence="10">The sequence shown here is derived from an EMBL/GenBank/DDBJ whole genome shotgun (WGS) entry which is preliminary data.</text>
</comment>
<gene>
    <name evidence="10" type="ORF">ACFVKH_10960</name>
</gene>
<dbReference type="Pfam" id="PF00005">
    <property type="entry name" value="ABC_tran"/>
    <property type="match status" value="2"/>
</dbReference>
<dbReference type="InterPro" id="IPR050095">
    <property type="entry name" value="ECF_ABC_transporter_ATP-bd"/>
</dbReference>
<dbReference type="PANTHER" id="PTHR43553:SF27">
    <property type="entry name" value="ENERGY-COUPLING FACTOR TRANSPORTER ATP-BINDING PROTEIN ECFA2"/>
    <property type="match status" value="1"/>
</dbReference>
<evidence type="ECO:0000256" key="6">
    <source>
        <dbReference type="ARBA" id="ARBA00022840"/>
    </source>
</evidence>
<evidence type="ECO:0000256" key="8">
    <source>
        <dbReference type="ARBA" id="ARBA00023136"/>
    </source>
</evidence>
<evidence type="ECO:0000256" key="7">
    <source>
        <dbReference type="ARBA" id="ARBA00022967"/>
    </source>
</evidence>
<protein>
    <submittedName>
        <fullName evidence="10">ABC transporter ATP-binding protein</fullName>
    </submittedName>
</protein>
<feature type="domain" description="ABC transporter" evidence="9">
    <location>
        <begin position="266"/>
        <end position="464"/>
    </location>
</feature>
<comment type="subcellular location">
    <subcellularLocation>
        <location evidence="1">Cell membrane</location>
        <topology evidence="1">Peripheral membrane protein</topology>
    </subcellularLocation>
</comment>
<keyword evidence="4" id="KW-1003">Cell membrane</keyword>
<dbReference type="InterPro" id="IPR003439">
    <property type="entry name" value="ABC_transporter-like_ATP-bd"/>
</dbReference>
<dbReference type="PROSITE" id="PS50893">
    <property type="entry name" value="ABC_TRANSPORTER_2"/>
    <property type="match status" value="2"/>
</dbReference>
<keyword evidence="6 10" id="KW-0067">ATP-binding</keyword>
<feature type="domain" description="ABC transporter" evidence="9">
    <location>
        <begin position="15"/>
        <end position="254"/>
    </location>
</feature>
<dbReference type="InterPro" id="IPR003593">
    <property type="entry name" value="AAA+_ATPase"/>
</dbReference>
<dbReference type="Proteomes" id="UP001600165">
    <property type="component" value="Unassembled WGS sequence"/>
</dbReference>
<comment type="similarity">
    <text evidence="2">Belongs to the ABC transporter superfamily.</text>
</comment>
<evidence type="ECO:0000313" key="10">
    <source>
        <dbReference type="EMBL" id="MFE4106799.1"/>
    </source>
</evidence>
<evidence type="ECO:0000256" key="5">
    <source>
        <dbReference type="ARBA" id="ARBA00022741"/>
    </source>
</evidence>
<keyword evidence="11" id="KW-1185">Reference proteome</keyword>
<dbReference type="InterPro" id="IPR027417">
    <property type="entry name" value="P-loop_NTPase"/>
</dbReference>
<sequence>MRAAESSANGEKPLLTAVDLSFTYIGQTQPTLKAANLTLQAGELIVIAGATGSGKSTLLNCLTGIAPEYTGGQLTGEVFYRQCEITSWSIRQRSQFMGILLQNVEVQLFTDRVWDEIVFGLENWNLPPGEMQTLTQTALHQFDLVAQQNWAIRQLSAGQKQRLLLACLLTRQQSVLLLDEPFAYLDTAGVDRLLALLKHCRDRGQAILVIEHRLELLQPICDRAYRIQSGEIAPWHWPRSLATAMPPPPAPARRLATHTAATNQLLQTQNLSWGGYPAFPDLQAGAGAVILLKGPNGCGKTTLLRLLSGLLKPTTGLIKILGQDTRRQSVVQIAQTVGFVLQNPNHQLFAESVWAEVKQPGVAANQANTLLEQLNLSPCLEQHPQALSQGQKRRLALAAVLSRQPRICLLDEIMVGQDAASLALMLQALKTFTQQGGALIFTSHDPGVAEILQPQIVAIGGSQL</sequence>
<evidence type="ECO:0000313" key="11">
    <source>
        <dbReference type="Proteomes" id="UP001600165"/>
    </source>
</evidence>
<dbReference type="InterPro" id="IPR015856">
    <property type="entry name" value="ABC_transpr_CbiO/EcfA_su"/>
</dbReference>
<dbReference type="CDD" id="cd03225">
    <property type="entry name" value="ABC_cobalt_CbiO_domain1"/>
    <property type="match status" value="2"/>
</dbReference>
<dbReference type="GO" id="GO:0005524">
    <property type="term" value="F:ATP binding"/>
    <property type="evidence" value="ECO:0007669"/>
    <property type="project" value="UniProtKB-KW"/>
</dbReference>
<dbReference type="SUPFAM" id="SSF52540">
    <property type="entry name" value="P-loop containing nucleoside triphosphate hydrolases"/>
    <property type="match status" value="2"/>
</dbReference>
<dbReference type="EMBL" id="JBHZOL010000071">
    <property type="protein sequence ID" value="MFE4106799.1"/>
    <property type="molecule type" value="Genomic_DNA"/>
</dbReference>
<name>A0ABW6IFK4_9CYAN</name>
<keyword evidence="5" id="KW-0547">Nucleotide-binding</keyword>
<evidence type="ECO:0000256" key="4">
    <source>
        <dbReference type="ARBA" id="ARBA00022475"/>
    </source>
</evidence>
<keyword evidence="8" id="KW-0472">Membrane</keyword>
<proteinExistence type="inferred from homology"/>
<reference evidence="10 11" key="1">
    <citation type="submission" date="2024-10" db="EMBL/GenBank/DDBJ databases">
        <authorList>
            <person name="Ratan Roy A."/>
            <person name="Morales Sandoval P.H."/>
            <person name="De Los Santos Villalobos S."/>
            <person name="Chakraborty S."/>
            <person name="Mukherjee J."/>
        </authorList>
    </citation>
    <scope>NUCLEOTIDE SEQUENCE [LARGE SCALE GENOMIC DNA]</scope>
    <source>
        <strain evidence="10 11">S1</strain>
    </source>
</reference>
<evidence type="ECO:0000259" key="9">
    <source>
        <dbReference type="PROSITE" id="PS50893"/>
    </source>
</evidence>
<evidence type="ECO:0000256" key="3">
    <source>
        <dbReference type="ARBA" id="ARBA00022448"/>
    </source>
</evidence>
<evidence type="ECO:0000256" key="2">
    <source>
        <dbReference type="ARBA" id="ARBA00005417"/>
    </source>
</evidence>
<dbReference type="SMART" id="SM00382">
    <property type="entry name" value="AAA"/>
    <property type="match status" value="2"/>
</dbReference>